<organism evidence="2 3">
    <name type="scientific">Paraphaeosphaeria minitans</name>
    <dbReference type="NCBI Taxonomy" id="565426"/>
    <lineage>
        <taxon>Eukaryota</taxon>
        <taxon>Fungi</taxon>
        <taxon>Dikarya</taxon>
        <taxon>Ascomycota</taxon>
        <taxon>Pezizomycotina</taxon>
        <taxon>Dothideomycetes</taxon>
        <taxon>Pleosporomycetidae</taxon>
        <taxon>Pleosporales</taxon>
        <taxon>Massarineae</taxon>
        <taxon>Didymosphaeriaceae</taxon>
        <taxon>Paraphaeosphaeria</taxon>
    </lineage>
</organism>
<dbReference type="OrthoDB" id="9983919at2759"/>
<evidence type="ECO:0000259" key="1">
    <source>
        <dbReference type="Pfam" id="PF01814"/>
    </source>
</evidence>
<reference evidence="2" key="1">
    <citation type="journal article" date="2020" name="Mol. Plant Microbe Interact.">
        <title>Genome Sequence of the Biocontrol Agent Coniothyrium minitans strain Conio (IMI 134523).</title>
        <authorList>
            <person name="Patel D."/>
            <person name="Shittu T.A."/>
            <person name="Baroncelli R."/>
            <person name="Muthumeenakshi S."/>
            <person name="Osborne T.H."/>
            <person name="Janganan T.K."/>
            <person name="Sreenivasaprasad S."/>
        </authorList>
    </citation>
    <scope>NUCLEOTIDE SEQUENCE</scope>
    <source>
        <strain evidence="2">Conio</strain>
    </source>
</reference>
<evidence type="ECO:0000313" key="2">
    <source>
        <dbReference type="EMBL" id="KAF9731527.1"/>
    </source>
</evidence>
<comment type="caution">
    <text evidence="2">The sequence shown here is derived from an EMBL/GenBank/DDBJ whole genome shotgun (WGS) entry which is preliminary data.</text>
</comment>
<dbReference type="AlphaFoldDB" id="A0A9P6KM33"/>
<dbReference type="InterPro" id="IPR012312">
    <property type="entry name" value="Hemerythrin-like"/>
</dbReference>
<dbReference type="Pfam" id="PF01814">
    <property type="entry name" value="Hemerythrin"/>
    <property type="match status" value="1"/>
</dbReference>
<sequence length="239" mass="27464">MFAARNFLAPVARASVRPQVACIPVHIRRASLRARIAAMSTVSDVIIHDHDELKNYYNEILNSIDHDHQARYGNQFVWELARHSVAEELIIYPAFEKYLGQEGKRMAESDRKEHHKLKEYLKEFQSMKVSHPDYIPKLKSLYTLLEQHIAEEERDDLPKFEKALNDEDGASAKLATNFQRTKAFIPTRSHPSAGEVCSMICIIEPKLMYNQNPAFESVMGLLAAPIDKLADVFRKFPQK</sequence>
<dbReference type="PANTHER" id="PTHR35585">
    <property type="entry name" value="HHE DOMAIN PROTEIN (AFU_ORTHOLOGUE AFUA_4G00730)"/>
    <property type="match status" value="1"/>
</dbReference>
<accession>A0A9P6KM33</accession>
<dbReference type="PANTHER" id="PTHR35585:SF1">
    <property type="entry name" value="HHE DOMAIN PROTEIN (AFU_ORTHOLOGUE AFUA_4G00730)"/>
    <property type="match status" value="1"/>
</dbReference>
<proteinExistence type="predicted"/>
<keyword evidence="3" id="KW-1185">Reference proteome</keyword>
<dbReference type="Proteomes" id="UP000756921">
    <property type="component" value="Unassembled WGS sequence"/>
</dbReference>
<evidence type="ECO:0000313" key="3">
    <source>
        <dbReference type="Proteomes" id="UP000756921"/>
    </source>
</evidence>
<dbReference type="Gene3D" id="1.20.120.520">
    <property type="entry name" value="nmb1532 protein domain like"/>
    <property type="match status" value="1"/>
</dbReference>
<feature type="domain" description="Hemerythrin-like" evidence="1">
    <location>
        <begin position="43"/>
        <end position="159"/>
    </location>
</feature>
<dbReference type="EMBL" id="WJXW01000012">
    <property type="protein sequence ID" value="KAF9731527.1"/>
    <property type="molecule type" value="Genomic_DNA"/>
</dbReference>
<name>A0A9P6KM33_9PLEO</name>
<protein>
    <submittedName>
        <fullName evidence="2">HHE domain-containing protein</fullName>
    </submittedName>
</protein>
<gene>
    <name evidence="2" type="ORF">PMIN01_10544</name>
</gene>